<evidence type="ECO:0000313" key="2">
    <source>
        <dbReference type="EMBL" id="KPI85644.1"/>
    </source>
</evidence>
<dbReference type="OrthoDB" id="252718at2759"/>
<dbReference type="Proteomes" id="UP000038009">
    <property type="component" value="Unassembled WGS sequence"/>
</dbReference>
<comment type="caution">
    <text evidence="2">The sequence shown here is derived from an EMBL/GenBank/DDBJ whole genome shotgun (WGS) entry which is preliminary data.</text>
</comment>
<dbReference type="EMBL" id="LJSK01000174">
    <property type="protein sequence ID" value="KPI85644.1"/>
    <property type="molecule type" value="Genomic_DNA"/>
</dbReference>
<gene>
    <name evidence="2" type="ORF">ABL78_5294</name>
</gene>
<dbReference type="AlphaFoldDB" id="A0A0N1I3N9"/>
<dbReference type="OMA" id="TQEEWPV"/>
<sequence>MDATPTPTTAPAWFEFTHDTADQLNCNKCVVLVGDAALIHQVTHFVDEACCHTAVVEAFTRAADEGVSATRCCTPADMPHVTFTSGENQRTAQRCMAVFGCTPFLAILDMRDDDDEHCFVLELEGRVSTDMDTTAAAALREAVTQFLMRVGRGTEPRCRQGAAPPPCNVFRPVHGVVLCEARAAVTATFPRLLGKARASTASTPEFGSSSAATPACGSLCVFWSDRCPCCPSMLMLIEALVKLIRLVAAHHAGHPSDNVSFTFPFLVANIDENDFTQEEWPVAQREQVVPALVAYPASSSKPVLFTGERLPPRLAGFICEHCLPSGKLVACTPHITEQVCSVASQLSISELMTVLKEDSEGYKAASQAYEAFAGAEPTAEAVERLYTFFSNVRDAVLPFALEAEVRRMFAEGGAAASGSSSDALVEDEDGGEEVRAGNDLAEAKGGDRAGAAVASAPAAAAVDKSYKRPRA</sequence>
<feature type="compositionally biased region" description="Low complexity" evidence="1">
    <location>
        <begin position="449"/>
        <end position="461"/>
    </location>
</feature>
<name>A0A0N1I3N9_LEPSE</name>
<evidence type="ECO:0000313" key="3">
    <source>
        <dbReference type="Proteomes" id="UP000038009"/>
    </source>
</evidence>
<organism evidence="2 3">
    <name type="scientific">Leptomonas seymouri</name>
    <dbReference type="NCBI Taxonomy" id="5684"/>
    <lineage>
        <taxon>Eukaryota</taxon>
        <taxon>Discoba</taxon>
        <taxon>Euglenozoa</taxon>
        <taxon>Kinetoplastea</taxon>
        <taxon>Metakinetoplastina</taxon>
        <taxon>Trypanosomatida</taxon>
        <taxon>Trypanosomatidae</taxon>
        <taxon>Leishmaniinae</taxon>
        <taxon>Leptomonas</taxon>
    </lineage>
</organism>
<proteinExistence type="predicted"/>
<protein>
    <submittedName>
        <fullName evidence="2">Uncharacterized protein</fullName>
    </submittedName>
</protein>
<dbReference type="VEuPathDB" id="TriTrypDB:Lsey_0174_0050"/>
<evidence type="ECO:0000256" key="1">
    <source>
        <dbReference type="SAM" id="MobiDB-lite"/>
    </source>
</evidence>
<keyword evidence="3" id="KW-1185">Reference proteome</keyword>
<feature type="compositionally biased region" description="Basic and acidic residues" evidence="1">
    <location>
        <begin position="432"/>
        <end position="447"/>
    </location>
</feature>
<reference evidence="2 3" key="1">
    <citation type="journal article" date="2015" name="PLoS Pathog.">
        <title>Leptomonas seymouri: Adaptations to the Dixenous Life Cycle Analyzed by Genome Sequencing, Transcriptome Profiling and Co-infection with Leishmania donovani.</title>
        <authorList>
            <person name="Kraeva N."/>
            <person name="Butenko A."/>
            <person name="Hlavacova J."/>
            <person name="Kostygov A."/>
            <person name="Myskova J."/>
            <person name="Grybchuk D."/>
            <person name="Lestinova T."/>
            <person name="Votypka J."/>
            <person name="Volf P."/>
            <person name="Opperdoes F."/>
            <person name="Flegontov P."/>
            <person name="Lukes J."/>
            <person name="Yurchenko V."/>
        </authorList>
    </citation>
    <scope>NUCLEOTIDE SEQUENCE [LARGE SCALE GENOMIC DNA]</scope>
    <source>
        <strain evidence="2 3">ATCC 30220</strain>
    </source>
</reference>
<feature type="region of interest" description="Disordered" evidence="1">
    <location>
        <begin position="415"/>
        <end position="471"/>
    </location>
</feature>
<accession>A0A0N1I3N9</accession>